<reference evidence="9" key="2">
    <citation type="journal article" date="2024" name="Plant">
        <title>Genomic evolution and insights into agronomic trait innovations of Sesamum species.</title>
        <authorList>
            <person name="Miao H."/>
            <person name="Wang L."/>
            <person name="Qu L."/>
            <person name="Liu H."/>
            <person name="Sun Y."/>
            <person name="Le M."/>
            <person name="Wang Q."/>
            <person name="Wei S."/>
            <person name="Zheng Y."/>
            <person name="Lin W."/>
            <person name="Duan Y."/>
            <person name="Cao H."/>
            <person name="Xiong S."/>
            <person name="Wang X."/>
            <person name="Wei L."/>
            <person name="Li C."/>
            <person name="Ma Q."/>
            <person name="Ju M."/>
            <person name="Zhao R."/>
            <person name="Li G."/>
            <person name="Mu C."/>
            <person name="Tian Q."/>
            <person name="Mei H."/>
            <person name="Zhang T."/>
            <person name="Gao T."/>
            <person name="Zhang H."/>
        </authorList>
    </citation>
    <scope>NUCLEOTIDE SEQUENCE</scope>
    <source>
        <strain evidence="9">3651</strain>
    </source>
</reference>
<keyword evidence="10" id="KW-1185">Reference proteome</keyword>
<name>A0AAE1Y082_9LAMI</name>
<dbReference type="GO" id="GO:0005789">
    <property type="term" value="C:endoplasmic reticulum membrane"/>
    <property type="evidence" value="ECO:0007669"/>
    <property type="project" value="UniProtKB-SubCell"/>
</dbReference>
<feature type="compositionally biased region" description="Polar residues" evidence="7">
    <location>
        <begin position="38"/>
        <end position="51"/>
    </location>
</feature>
<evidence type="ECO:0000256" key="6">
    <source>
        <dbReference type="ARBA" id="ARBA00023136"/>
    </source>
</evidence>
<evidence type="ECO:0000256" key="2">
    <source>
        <dbReference type="ARBA" id="ARBA00022692"/>
    </source>
</evidence>
<comment type="subcellular location">
    <subcellularLocation>
        <location evidence="1">Endoplasmic reticulum membrane</location>
        <topology evidence="1">Multi-pass membrane protein</topology>
    </subcellularLocation>
</comment>
<keyword evidence="4 8" id="KW-1133">Transmembrane helix</keyword>
<evidence type="ECO:0000256" key="1">
    <source>
        <dbReference type="ARBA" id="ARBA00004477"/>
    </source>
</evidence>
<dbReference type="AlphaFoldDB" id="A0AAE1Y082"/>
<evidence type="ECO:0000256" key="5">
    <source>
        <dbReference type="ARBA" id="ARBA00023098"/>
    </source>
</evidence>
<keyword evidence="3" id="KW-0256">Endoplasmic reticulum</keyword>
<feature type="transmembrane region" description="Helical" evidence="8">
    <location>
        <begin position="207"/>
        <end position="236"/>
    </location>
</feature>
<organism evidence="9 10">
    <name type="scientific">Sesamum alatum</name>
    <dbReference type="NCBI Taxonomy" id="300844"/>
    <lineage>
        <taxon>Eukaryota</taxon>
        <taxon>Viridiplantae</taxon>
        <taxon>Streptophyta</taxon>
        <taxon>Embryophyta</taxon>
        <taxon>Tracheophyta</taxon>
        <taxon>Spermatophyta</taxon>
        <taxon>Magnoliopsida</taxon>
        <taxon>eudicotyledons</taxon>
        <taxon>Gunneridae</taxon>
        <taxon>Pentapetalae</taxon>
        <taxon>asterids</taxon>
        <taxon>lamiids</taxon>
        <taxon>Lamiales</taxon>
        <taxon>Pedaliaceae</taxon>
        <taxon>Sesamum</taxon>
    </lineage>
</organism>
<dbReference type="Proteomes" id="UP001293254">
    <property type="component" value="Unassembled WGS sequence"/>
</dbReference>
<proteinExistence type="predicted"/>
<evidence type="ECO:0000313" key="10">
    <source>
        <dbReference type="Proteomes" id="UP001293254"/>
    </source>
</evidence>
<evidence type="ECO:0000256" key="7">
    <source>
        <dbReference type="SAM" id="MobiDB-lite"/>
    </source>
</evidence>
<sequence length="475" mass="53580">MEEKKSSTGNDDEEEFHDALDDLSVYDCVETLSQPIQSSGDVSISVGNHNPSPGDKALRWAGLRRRRSHSHHKSSSADSVELSKLSSLVSLDNYFNSKEIKGRRLSGKIEEHENKLEHWGSLEIRKTSESPGGVLGGGNDGKNEEHSALTDAKVDNLHEDLVRDESNLRESHHRNSSLIWILAASVYEWLKEHKALWKLALKCGWGLLWSCYVCVVLVGFLLSAFVLAGLLIRVLVEEPVRMRRSLDFDYREKSPMAFVPMITYPELSHDIYLEEKPEIMKASISRIIPPNRKLKVTVALTLPESEYNQHLGIFQVRVDFLTADGKTIASSRRPCMLQFRSEPIRLLLTLLKIVPILTGYTSETQNLKISFRGFSEGEKPTACLRVVIEQRAEYFPGGGIPEIYTASLTLDSELPLLKRVIWSWRKTLFVWISMAILTMELVFALLCCKSIIIPKVKLRESTNGDASQNNHPGPT</sequence>
<evidence type="ECO:0000256" key="4">
    <source>
        <dbReference type="ARBA" id="ARBA00022989"/>
    </source>
</evidence>
<keyword evidence="6 8" id="KW-0472">Membrane</keyword>
<gene>
    <name evidence="9" type="ORF">Salat_2063700</name>
</gene>
<protein>
    <submittedName>
        <fullName evidence="9">Seipin-2</fullName>
    </submittedName>
</protein>
<evidence type="ECO:0000256" key="3">
    <source>
        <dbReference type="ARBA" id="ARBA00022824"/>
    </source>
</evidence>
<evidence type="ECO:0000313" key="9">
    <source>
        <dbReference type="EMBL" id="KAK4421132.1"/>
    </source>
</evidence>
<evidence type="ECO:0000256" key="8">
    <source>
        <dbReference type="SAM" id="Phobius"/>
    </source>
</evidence>
<dbReference type="Pfam" id="PF06775">
    <property type="entry name" value="Seipin"/>
    <property type="match status" value="1"/>
</dbReference>
<dbReference type="CDD" id="cd23995">
    <property type="entry name" value="Seipin_BSCL2_like"/>
    <property type="match status" value="1"/>
</dbReference>
<accession>A0AAE1Y082</accession>
<dbReference type="GO" id="GO:0140042">
    <property type="term" value="P:lipid droplet formation"/>
    <property type="evidence" value="ECO:0007669"/>
    <property type="project" value="UniProtKB-ARBA"/>
</dbReference>
<dbReference type="PANTHER" id="PTHR21212">
    <property type="entry name" value="BERNARDINELLI-SEIP CONGENITAL LIPODYSTROPHY 2 HOMOLOG BSCL2 PROTEIN"/>
    <property type="match status" value="1"/>
</dbReference>
<keyword evidence="5" id="KW-0443">Lipid metabolism</keyword>
<keyword evidence="2 8" id="KW-0812">Transmembrane</keyword>
<reference evidence="9" key="1">
    <citation type="submission" date="2020-06" db="EMBL/GenBank/DDBJ databases">
        <authorList>
            <person name="Li T."/>
            <person name="Hu X."/>
            <person name="Zhang T."/>
            <person name="Song X."/>
            <person name="Zhang H."/>
            <person name="Dai N."/>
            <person name="Sheng W."/>
            <person name="Hou X."/>
            <person name="Wei L."/>
        </authorList>
    </citation>
    <scope>NUCLEOTIDE SEQUENCE</scope>
    <source>
        <strain evidence="9">3651</strain>
        <tissue evidence="9">Leaf</tissue>
    </source>
</reference>
<feature type="transmembrane region" description="Helical" evidence="8">
    <location>
        <begin position="428"/>
        <end position="446"/>
    </location>
</feature>
<comment type="caution">
    <text evidence="9">The sequence shown here is derived from an EMBL/GenBank/DDBJ whole genome shotgun (WGS) entry which is preliminary data.</text>
</comment>
<dbReference type="PANTHER" id="PTHR21212:SF0">
    <property type="entry name" value="SEIPIN"/>
    <property type="match status" value="1"/>
</dbReference>
<feature type="region of interest" description="Disordered" evidence="7">
    <location>
        <begin position="38"/>
        <end position="57"/>
    </location>
</feature>
<dbReference type="GO" id="GO:0006629">
    <property type="term" value="P:lipid metabolic process"/>
    <property type="evidence" value="ECO:0007669"/>
    <property type="project" value="UniProtKB-KW"/>
</dbReference>
<dbReference type="EMBL" id="JACGWO010000008">
    <property type="protein sequence ID" value="KAK4421132.1"/>
    <property type="molecule type" value="Genomic_DNA"/>
</dbReference>
<dbReference type="InterPro" id="IPR009617">
    <property type="entry name" value="Seipin"/>
</dbReference>